<reference evidence="3" key="1">
    <citation type="submission" date="2023-07" db="EMBL/GenBank/DDBJ databases">
        <title>Sorghum-associated microbial communities from plants grown in Nebraska, USA.</title>
        <authorList>
            <person name="Schachtman D."/>
        </authorList>
    </citation>
    <scope>NUCLEOTIDE SEQUENCE</scope>
    <source>
        <strain evidence="3">BE330</strain>
    </source>
</reference>
<dbReference type="AlphaFoldDB" id="A0AAE4BMH7"/>
<dbReference type="PANTHER" id="PTHR45138">
    <property type="entry name" value="REGULATORY COMPONENTS OF SENSORY TRANSDUCTION SYSTEM"/>
    <property type="match status" value="1"/>
</dbReference>
<proteinExistence type="predicted"/>
<dbReference type="NCBIfam" id="TIGR00254">
    <property type="entry name" value="GGDEF"/>
    <property type="match status" value="1"/>
</dbReference>
<dbReference type="InterPro" id="IPR043128">
    <property type="entry name" value="Rev_trsase/Diguanyl_cyclase"/>
</dbReference>
<organism evidence="3 4">
    <name type="scientific">Deinococcus soli</name>
    <name type="common">ex Cha et al. 2016</name>
    <dbReference type="NCBI Taxonomy" id="1309411"/>
    <lineage>
        <taxon>Bacteria</taxon>
        <taxon>Thermotogati</taxon>
        <taxon>Deinococcota</taxon>
        <taxon>Deinococci</taxon>
        <taxon>Deinococcales</taxon>
        <taxon>Deinococcaceae</taxon>
        <taxon>Deinococcus</taxon>
    </lineage>
</organism>
<protein>
    <submittedName>
        <fullName evidence="3">Diguanylate cyclase (GGDEF)-like protein</fullName>
    </submittedName>
</protein>
<dbReference type="GO" id="GO:0005886">
    <property type="term" value="C:plasma membrane"/>
    <property type="evidence" value="ECO:0007669"/>
    <property type="project" value="TreeGrafter"/>
</dbReference>
<evidence type="ECO:0000313" key="3">
    <source>
        <dbReference type="EMBL" id="MDR6219080.1"/>
    </source>
</evidence>
<dbReference type="RefSeq" id="WP_052751103.1">
    <property type="nucleotide sequence ID" value="NZ_BMHJ01000022.1"/>
</dbReference>
<feature type="transmembrane region" description="Helical" evidence="1">
    <location>
        <begin position="104"/>
        <end position="122"/>
    </location>
</feature>
<comment type="caution">
    <text evidence="3">The sequence shown here is derived from an EMBL/GenBank/DDBJ whole genome shotgun (WGS) entry which is preliminary data.</text>
</comment>
<keyword evidence="1" id="KW-0812">Transmembrane</keyword>
<dbReference type="GO" id="GO:0052621">
    <property type="term" value="F:diguanylate cyclase activity"/>
    <property type="evidence" value="ECO:0007669"/>
    <property type="project" value="TreeGrafter"/>
</dbReference>
<feature type="domain" description="GGDEF" evidence="2">
    <location>
        <begin position="224"/>
        <end position="351"/>
    </location>
</feature>
<evidence type="ECO:0000256" key="1">
    <source>
        <dbReference type="SAM" id="Phobius"/>
    </source>
</evidence>
<keyword evidence="1" id="KW-0472">Membrane</keyword>
<dbReference type="FunFam" id="3.30.70.270:FF:000001">
    <property type="entry name" value="Diguanylate cyclase domain protein"/>
    <property type="match status" value="1"/>
</dbReference>
<evidence type="ECO:0000313" key="4">
    <source>
        <dbReference type="Proteomes" id="UP001185331"/>
    </source>
</evidence>
<dbReference type="PROSITE" id="PS51257">
    <property type="entry name" value="PROKAR_LIPOPROTEIN"/>
    <property type="match status" value="1"/>
</dbReference>
<dbReference type="Proteomes" id="UP001185331">
    <property type="component" value="Unassembled WGS sequence"/>
</dbReference>
<feature type="transmembrane region" description="Helical" evidence="1">
    <location>
        <begin position="127"/>
        <end position="147"/>
    </location>
</feature>
<dbReference type="PANTHER" id="PTHR45138:SF9">
    <property type="entry name" value="DIGUANYLATE CYCLASE DGCM-RELATED"/>
    <property type="match status" value="1"/>
</dbReference>
<dbReference type="Pfam" id="PF00990">
    <property type="entry name" value="GGDEF"/>
    <property type="match status" value="1"/>
</dbReference>
<dbReference type="EMBL" id="JAVDQK010000006">
    <property type="protein sequence ID" value="MDR6219080.1"/>
    <property type="molecule type" value="Genomic_DNA"/>
</dbReference>
<dbReference type="PROSITE" id="PS50887">
    <property type="entry name" value="GGDEF"/>
    <property type="match status" value="1"/>
</dbReference>
<dbReference type="Gene3D" id="3.30.70.270">
    <property type="match status" value="1"/>
</dbReference>
<dbReference type="InterPro" id="IPR000160">
    <property type="entry name" value="GGDEF_dom"/>
</dbReference>
<keyword evidence="1" id="KW-1133">Transmembrane helix</keyword>
<feature type="transmembrane region" description="Helical" evidence="1">
    <location>
        <begin position="162"/>
        <end position="179"/>
    </location>
</feature>
<dbReference type="InterPro" id="IPR050469">
    <property type="entry name" value="Diguanylate_Cyclase"/>
</dbReference>
<dbReference type="GO" id="GO:0043709">
    <property type="term" value="P:cell adhesion involved in single-species biofilm formation"/>
    <property type="evidence" value="ECO:0007669"/>
    <property type="project" value="TreeGrafter"/>
</dbReference>
<evidence type="ECO:0000259" key="2">
    <source>
        <dbReference type="PROSITE" id="PS50887"/>
    </source>
</evidence>
<accession>A0AAE4BMH7</accession>
<dbReference type="GO" id="GO:1902201">
    <property type="term" value="P:negative regulation of bacterial-type flagellum-dependent cell motility"/>
    <property type="evidence" value="ECO:0007669"/>
    <property type="project" value="TreeGrafter"/>
</dbReference>
<dbReference type="CDD" id="cd01949">
    <property type="entry name" value="GGDEF"/>
    <property type="match status" value="1"/>
</dbReference>
<dbReference type="SUPFAM" id="SSF55073">
    <property type="entry name" value="Nucleotide cyclase"/>
    <property type="match status" value="1"/>
</dbReference>
<dbReference type="SMART" id="SM00267">
    <property type="entry name" value="GGDEF"/>
    <property type="match status" value="1"/>
</dbReference>
<sequence length="351" mass="38611">MRRLRIPDGTPEAQYRHAGLLAVQVCLLLTTACTLALSGPLRVGPTDQILLTLLLIQHTGYVLWLRRAPHQFQLIGLLELGGELLAATYRMHQVLLVDHTAHGLSGYSYWLALPYIVASLALPPRAALAVSGGYLLVLVALGAAYWTHPDVPHGLRQDNGNAWLQMLLMHAALLTVITLQQHLRLRYALAVTRAERRSAQALRDPLTGLPGRRALDDWNRAPGRTHSVVYFDLDHFKRVNDTHGHDVGDDVLRHVARAARATLRTDDRVLRWGGEEFLLLIRGDAGAARAAAERLQTQLRSHRHPVAGAITLSCGVAQLAPHETLHGALRRADEALYAAKRAGRDTVEVAA</sequence>
<dbReference type="InterPro" id="IPR029787">
    <property type="entry name" value="Nucleotide_cyclase"/>
</dbReference>
<gene>
    <name evidence="3" type="ORF">J2Y00_002677</name>
</gene>
<name>A0AAE4BMH7_9DEIO</name>